<gene>
    <name evidence="3" type="ORF">MCHLO_00009</name>
</gene>
<proteinExistence type="predicted"/>
<evidence type="ECO:0000313" key="4">
    <source>
        <dbReference type="Proteomes" id="UP000815677"/>
    </source>
</evidence>
<dbReference type="EMBL" id="DF837691">
    <property type="protein sequence ID" value="GAT42290.1"/>
    <property type="molecule type" value="Genomic_DNA"/>
</dbReference>
<evidence type="ECO:0000256" key="1">
    <source>
        <dbReference type="SAM" id="Coils"/>
    </source>
</evidence>
<name>A0ABQ0KTS3_MYCCL</name>
<feature type="region of interest" description="Disordered" evidence="2">
    <location>
        <begin position="260"/>
        <end position="292"/>
    </location>
</feature>
<keyword evidence="1" id="KW-0175">Coiled coil</keyword>
<evidence type="ECO:0000256" key="2">
    <source>
        <dbReference type="SAM" id="MobiDB-lite"/>
    </source>
</evidence>
<accession>A0ABQ0KTS3</accession>
<feature type="non-terminal residue" evidence="3">
    <location>
        <position position="425"/>
    </location>
</feature>
<reference evidence="3" key="1">
    <citation type="submission" date="2014-09" db="EMBL/GenBank/DDBJ databases">
        <title>Genome sequence of the luminous mushroom Mycena chlorophos for searching fungal bioluminescence genes.</title>
        <authorList>
            <person name="Tanaka Y."/>
            <person name="Kasuga D."/>
            <person name="Oba Y."/>
            <person name="Hase S."/>
            <person name="Sato K."/>
            <person name="Oba Y."/>
            <person name="Sakakibara Y."/>
        </authorList>
    </citation>
    <scope>NUCLEOTIDE SEQUENCE</scope>
</reference>
<evidence type="ECO:0000313" key="3">
    <source>
        <dbReference type="EMBL" id="GAT42290.1"/>
    </source>
</evidence>
<dbReference type="Proteomes" id="UP000815677">
    <property type="component" value="Unassembled WGS sequence"/>
</dbReference>
<keyword evidence="4" id="KW-1185">Reference proteome</keyword>
<feature type="coiled-coil region" evidence="1">
    <location>
        <begin position="93"/>
        <end position="193"/>
    </location>
</feature>
<protein>
    <submittedName>
        <fullName evidence="3">Uncharacterized protein</fullName>
    </submittedName>
</protein>
<organism evidence="3 4">
    <name type="scientific">Mycena chlorophos</name>
    <name type="common">Agaric fungus</name>
    <name type="synonym">Agaricus chlorophos</name>
    <dbReference type="NCBI Taxonomy" id="658473"/>
    <lineage>
        <taxon>Eukaryota</taxon>
        <taxon>Fungi</taxon>
        <taxon>Dikarya</taxon>
        <taxon>Basidiomycota</taxon>
        <taxon>Agaricomycotina</taxon>
        <taxon>Agaricomycetes</taxon>
        <taxon>Agaricomycetidae</taxon>
        <taxon>Agaricales</taxon>
        <taxon>Marasmiineae</taxon>
        <taxon>Mycenaceae</taxon>
        <taxon>Mycena</taxon>
    </lineage>
</organism>
<sequence>MFEEKDRSREITVRALENEKATMEAQLSDNIEAHLKFAAKREDEADALRKKLVDGKALAYKLEAEVGKSKVLVAELEERLGIRKESGRKTQEAQENQATIDALRDEKAAMEESSTILRKEVDRLRASHAEATRTAVQVDELTSKVAESESRIQDMKKDRVEGDRQLGELRTKVAELEKELRDKRRAMQDRELMHKRELLSQFEMGKSEAATTSMEYYADAVFCGCGLYCQPDSPCISRSSRNNHHRDVALLHGYRPWANHAAQAQDSQAAGVRPDEVHPAAEHAPPSISQMPPASNLENLLYNYEQVEGELQSAKGRFITSFSTPLKFAKNPENRPYSPLVDWVVSEPNNGPHRLRTKHPHNARLLGTEAFLHEVHIMVAGWPADPRKVHVLDHIAREVTAIDAEKRNHWDHQRLEKSSKHVVPN</sequence>